<evidence type="ECO:0000313" key="2">
    <source>
        <dbReference type="Proteomes" id="UP001153678"/>
    </source>
</evidence>
<dbReference type="EMBL" id="CAMKVN010006004">
    <property type="protein sequence ID" value="CAI2189729.1"/>
    <property type="molecule type" value="Genomic_DNA"/>
</dbReference>
<comment type="caution">
    <text evidence="1">The sequence shown here is derived from an EMBL/GenBank/DDBJ whole genome shotgun (WGS) entry which is preliminary data.</text>
</comment>
<proteinExistence type="predicted"/>
<organism evidence="1 2">
    <name type="scientific">Funneliformis geosporum</name>
    <dbReference type="NCBI Taxonomy" id="1117311"/>
    <lineage>
        <taxon>Eukaryota</taxon>
        <taxon>Fungi</taxon>
        <taxon>Fungi incertae sedis</taxon>
        <taxon>Mucoromycota</taxon>
        <taxon>Glomeromycotina</taxon>
        <taxon>Glomeromycetes</taxon>
        <taxon>Glomerales</taxon>
        <taxon>Glomeraceae</taxon>
        <taxon>Funneliformis</taxon>
    </lineage>
</organism>
<dbReference type="Proteomes" id="UP001153678">
    <property type="component" value="Unassembled WGS sequence"/>
</dbReference>
<protein>
    <submittedName>
        <fullName evidence="1">11826_t:CDS:1</fullName>
    </submittedName>
</protein>
<reference evidence="1" key="1">
    <citation type="submission" date="2022-08" db="EMBL/GenBank/DDBJ databases">
        <authorList>
            <person name="Kallberg Y."/>
            <person name="Tangrot J."/>
            <person name="Rosling A."/>
        </authorList>
    </citation>
    <scope>NUCLEOTIDE SEQUENCE</scope>
    <source>
        <strain evidence="1">Wild A</strain>
    </source>
</reference>
<dbReference type="OrthoDB" id="2408295at2759"/>
<gene>
    <name evidence="1" type="ORF">FWILDA_LOCUS14224</name>
</gene>
<sequence length="150" mass="17433">MNFENTAFGKITLPSGLSLKKQPFNVLNLAFYLHNEYNMSDKDTLYNINAIKFGKHIYNPIYDFLISYDTTPRIYQIDSIKLLLAGNHAHEMPNQVMILINKLENATLDIFSIFNKELNEAKNNLSPENFENLYQNLFKGMQKALEEFSK</sequence>
<keyword evidence="2" id="KW-1185">Reference proteome</keyword>
<name>A0A9W4WVX3_9GLOM</name>
<dbReference type="AlphaFoldDB" id="A0A9W4WVX3"/>
<accession>A0A9W4WVX3</accession>
<evidence type="ECO:0000313" key="1">
    <source>
        <dbReference type="EMBL" id="CAI2189729.1"/>
    </source>
</evidence>